<dbReference type="Pfam" id="PF00098">
    <property type="entry name" value="zf-CCHC"/>
    <property type="match status" value="1"/>
</dbReference>
<dbReference type="SUPFAM" id="SSF57756">
    <property type="entry name" value="Retrovirus zinc finger-like domains"/>
    <property type="match status" value="1"/>
</dbReference>
<dbReference type="SMART" id="SM00343">
    <property type="entry name" value="ZnF_C2HC"/>
    <property type="match status" value="1"/>
</dbReference>
<accession>A0A7J6RE23</accession>
<dbReference type="Proteomes" id="UP000574390">
    <property type="component" value="Unassembled WGS sequence"/>
</dbReference>
<sequence length="444" mass="48316">RIDIGTYPQRAGALGASSLYSDGGTLLDQVLEEAATRAPSVPAPRVRMNKEGLTKIDIPNQGRRFQGRGSLDYPVSKFLQDFAMTAKFHDLCEESMWSLLLLWLSPAVGSELMSYMALTGAAVDSAAKRLSLAQEYLLREFACTDDPDLFRRHLKAAKQERTENIGSYVTRLSSMNASARAIGAGVTMSEMRDVFVCGLLPPYQRMAKGAFSHLRDINDLANALSSYEIENAPTVGSVVKDVKDNVKSVADENSGETEAAAQKESPSLQDELKAMRAQVDEVLHDVRRVAQNPRRGPVVCFQCGKVGHFKRDCPERARPGEMKPVNDAESKPKQPSPDTTSRLDDVEDDSDNLCTVLPDQGLLSVGIGRPGEADSAVDVQALLDTGATREGYLDESVYRRLLDIGTIKDEDMRQCGGVEFGNGERVAALGMVRLGVFGPQGEIA</sequence>
<feature type="region of interest" description="Disordered" evidence="2">
    <location>
        <begin position="312"/>
        <end position="349"/>
    </location>
</feature>
<comment type="caution">
    <text evidence="4">The sequence shown here is derived from an EMBL/GenBank/DDBJ whole genome shotgun (WGS) entry which is preliminary data.</text>
</comment>
<keyword evidence="1" id="KW-0479">Metal-binding</keyword>
<feature type="domain" description="CCHC-type" evidence="3">
    <location>
        <begin position="300"/>
        <end position="315"/>
    </location>
</feature>
<keyword evidence="1" id="KW-0862">Zinc</keyword>
<gene>
    <name evidence="4" type="ORF">FOZ62_009061</name>
</gene>
<evidence type="ECO:0000256" key="2">
    <source>
        <dbReference type="SAM" id="MobiDB-lite"/>
    </source>
</evidence>
<evidence type="ECO:0000256" key="1">
    <source>
        <dbReference type="PROSITE-ProRule" id="PRU00047"/>
    </source>
</evidence>
<dbReference type="EMBL" id="JABANM010023213">
    <property type="protein sequence ID" value="KAF4718266.1"/>
    <property type="molecule type" value="Genomic_DNA"/>
</dbReference>
<organism evidence="4 5">
    <name type="scientific">Perkinsus olseni</name>
    <name type="common">Perkinsus atlanticus</name>
    <dbReference type="NCBI Taxonomy" id="32597"/>
    <lineage>
        <taxon>Eukaryota</taxon>
        <taxon>Sar</taxon>
        <taxon>Alveolata</taxon>
        <taxon>Perkinsozoa</taxon>
        <taxon>Perkinsea</taxon>
        <taxon>Perkinsida</taxon>
        <taxon>Perkinsidae</taxon>
        <taxon>Perkinsus</taxon>
    </lineage>
</organism>
<dbReference type="GO" id="GO:0008270">
    <property type="term" value="F:zinc ion binding"/>
    <property type="evidence" value="ECO:0007669"/>
    <property type="project" value="UniProtKB-KW"/>
</dbReference>
<evidence type="ECO:0000259" key="3">
    <source>
        <dbReference type="PROSITE" id="PS50158"/>
    </source>
</evidence>
<feature type="compositionally biased region" description="Basic and acidic residues" evidence="2">
    <location>
        <begin position="312"/>
        <end position="332"/>
    </location>
</feature>
<feature type="non-terminal residue" evidence="4">
    <location>
        <position position="1"/>
    </location>
</feature>
<dbReference type="InterPro" id="IPR001878">
    <property type="entry name" value="Znf_CCHC"/>
</dbReference>
<proteinExistence type="predicted"/>
<evidence type="ECO:0000313" key="4">
    <source>
        <dbReference type="EMBL" id="KAF4718266.1"/>
    </source>
</evidence>
<evidence type="ECO:0000313" key="5">
    <source>
        <dbReference type="Proteomes" id="UP000574390"/>
    </source>
</evidence>
<dbReference type="InterPro" id="IPR036875">
    <property type="entry name" value="Znf_CCHC_sf"/>
</dbReference>
<feature type="non-terminal residue" evidence="4">
    <location>
        <position position="444"/>
    </location>
</feature>
<keyword evidence="1" id="KW-0863">Zinc-finger</keyword>
<dbReference type="Gene3D" id="4.10.60.10">
    <property type="entry name" value="Zinc finger, CCHC-type"/>
    <property type="match status" value="1"/>
</dbReference>
<protein>
    <recommendedName>
        <fullName evidence="3">CCHC-type domain-containing protein</fullName>
    </recommendedName>
</protein>
<reference evidence="4 5" key="1">
    <citation type="submission" date="2020-04" db="EMBL/GenBank/DDBJ databases">
        <title>Perkinsus olseni comparative genomics.</title>
        <authorList>
            <person name="Bogema D.R."/>
        </authorList>
    </citation>
    <scope>NUCLEOTIDE SEQUENCE [LARGE SCALE GENOMIC DNA]</scope>
    <source>
        <strain evidence="4">ATCC PRA-205</strain>
    </source>
</reference>
<name>A0A7J6RE23_PEROL</name>
<dbReference type="AlphaFoldDB" id="A0A7J6RE23"/>
<dbReference type="PROSITE" id="PS50158">
    <property type="entry name" value="ZF_CCHC"/>
    <property type="match status" value="1"/>
</dbReference>
<dbReference type="GO" id="GO:0003676">
    <property type="term" value="F:nucleic acid binding"/>
    <property type="evidence" value="ECO:0007669"/>
    <property type="project" value="InterPro"/>
</dbReference>